<keyword evidence="2 5" id="KW-0067">ATP-binding</keyword>
<dbReference type="Gene3D" id="3.40.50.300">
    <property type="entry name" value="P-loop containing nucleotide triphosphate hydrolases"/>
    <property type="match status" value="2"/>
</dbReference>
<evidence type="ECO:0000256" key="3">
    <source>
        <dbReference type="SAM" id="MobiDB-lite"/>
    </source>
</evidence>
<reference evidence="6" key="1">
    <citation type="journal article" date="2022" name="Int. J. Syst. Evol. Microbiol.">
        <title>Anaeromyxobacter oryzae sp. nov., Anaeromyxobacter diazotrophicus sp. nov. and Anaeromyxobacter paludicola sp. nov., isolated from paddy soils.</title>
        <authorList>
            <person name="Itoh H."/>
            <person name="Xu Z."/>
            <person name="Mise K."/>
            <person name="Masuda Y."/>
            <person name="Ushijima N."/>
            <person name="Hayakawa C."/>
            <person name="Shiratori Y."/>
            <person name="Senoo K."/>
        </authorList>
    </citation>
    <scope>NUCLEOTIDE SEQUENCE [LARGE SCALE GENOMIC DNA]</scope>
    <source>
        <strain evidence="6">Red232</strain>
    </source>
</reference>
<feature type="region of interest" description="Disordered" evidence="3">
    <location>
        <begin position="320"/>
        <end position="355"/>
    </location>
</feature>
<dbReference type="InterPro" id="IPR027417">
    <property type="entry name" value="P-loop_NTPase"/>
</dbReference>
<dbReference type="GO" id="GO:0005524">
    <property type="term" value="F:ATP binding"/>
    <property type="evidence" value="ECO:0007669"/>
    <property type="project" value="UniProtKB-KW"/>
</dbReference>
<feature type="domain" description="ABC transporter" evidence="4">
    <location>
        <begin position="355"/>
        <end position="585"/>
    </location>
</feature>
<protein>
    <submittedName>
        <fullName evidence="5">ABC transporter ATP-binding protein</fullName>
    </submittedName>
</protein>
<feature type="compositionally biased region" description="Low complexity" evidence="3">
    <location>
        <begin position="320"/>
        <end position="331"/>
    </location>
</feature>
<gene>
    <name evidence="5" type="ORF">AMOR_06640</name>
</gene>
<dbReference type="SUPFAM" id="SSF52540">
    <property type="entry name" value="P-loop containing nucleoside triphosphate hydrolases"/>
    <property type="match status" value="2"/>
</dbReference>
<evidence type="ECO:0000313" key="5">
    <source>
        <dbReference type="EMBL" id="BDG01668.1"/>
    </source>
</evidence>
<dbReference type="CDD" id="cd03230">
    <property type="entry name" value="ABC_DR_subfamily_A"/>
    <property type="match status" value="1"/>
</dbReference>
<evidence type="ECO:0000259" key="4">
    <source>
        <dbReference type="PROSITE" id="PS50893"/>
    </source>
</evidence>
<dbReference type="SMART" id="SM00382">
    <property type="entry name" value="AAA"/>
    <property type="match status" value="2"/>
</dbReference>
<evidence type="ECO:0000256" key="1">
    <source>
        <dbReference type="ARBA" id="ARBA00022741"/>
    </source>
</evidence>
<keyword evidence="6" id="KW-1185">Reference proteome</keyword>
<feature type="domain" description="ABC transporter" evidence="4">
    <location>
        <begin position="13"/>
        <end position="247"/>
    </location>
</feature>
<sequence length="670" mass="71351">MGEAALVSARAVVRAAGLVKRYRGRPAVCGVDLRVHPGELHGLVGADGAGKSSLMKAIAGVLSFEGGTLDVLGERIDSEMAAERVKARIGFMPQGLGQNLYPELSVEENVDFFARLRLVPAARLAARKERLLSVTRLAPFRGRAMKHLSGGMKQKLGLACTLVHEPELLVLDEPTTGVDPVSRRDFWAILSELVRDGRLTALVSTAYLDEASRFHRVSLLHEGRCLAEGDPAALCRLVPGTVALVETERQAEALAALTPAFAQVEALGTVLRVLVEGAGPSAAIARVRAALGGIPCRVDAAEPELEDAFLALLRREDVAPEAGGPASAPRGPAVPPAVTGRHRGPEPAGSEGDAIEADRLTRDFGTFRAVDGVTFRVRPGEIFGLLGANGAGKTTVIKMLTGLLPPSAGRGRVAGVDMARSDRAVKRRIGYMSQAFSLYTDLTVAENVLLYAGIYGLSRAAARERGEEVLAMAGLSGRRDAMTGALPLGLRQRLALGCALLHRPQVVFLDEPTSGVDPVGRRRFWQILFELARRDRVAVLLTTHSMSEAERCDRLALMFAGRIVADAPPAALKREVEREAGRLLEIVADSPAAAAERLRGDGVGAPVPFGRHLHLLSRDPDSDAPRIRASLGAAGIACRAIRPVPLTMEDVFIYRVRALEDGAPQLRGSP</sequence>
<dbReference type="PROSITE" id="PS00211">
    <property type="entry name" value="ABC_TRANSPORTER_1"/>
    <property type="match status" value="1"/>
</dbReference>
<proteinExistence type="predicted"/>
<evidence type="ECO:0000256" key="2">
    <source>
        <dbReference type="ARBA" id="ARBA00022840"/>
    </source>
</evidence>
<evidence type="ECO:0000313" key="6">
    <source>
        <dbReference type="Proteomes" id="UP001162891"/>
    </source>
</evidence>
<dbReference type="InterPro" id="IPR003439">
    <property type="entry name" value="ABC_transporter-like_ATP-bd"/>
</dbReference>
<dbReference type="InterPro" id="IPR003593">
    <property type="entry name" value="AAA+_ATPase"/>
</dbReference>
<dbReference type="InterPro" id="IPR017871">
    <property type="entry name" value="ABC_transporter-like_CS"/>
</dbReference>
<dbReference type="PROSITE" id="PS50893">
    <property type="entry name" value="ABC_TRANSPORTER_2"/>
    <property type="match status" value="2"/>
</dbReference>
<dbReference type="Proteomes" id="UP001162891">
    <property type="component" value="Chromosome"/>
</dbReference>
<dbReference type="EMBL" id="AP025591">
    <property type="protein sequence ID" value="BDG01668.1"/>
    <property type="molecule type" value="Genomic_DNA"/>
</dbReference>
<dbReference type="RefSeq" id="WP_248358413.1">
    <property type="nucleotide sequence ID" value="NZ_AP025591.1"/>
</dbReference>
<name>A0ABM7WQC1_9BACT</name>
<dbReference type="Pfam" id="PF00005">
    <property type="entry name" value="ABC_tran"/>
    <property type="match status" value="2"/>
</dbReference>
<organism evidence="5 6">
    <name type="scientific">Anaeromyxobacter oryzae</name>
    <dbReference type="NCBI Taxonomy" id="2918170"/>
    <lineage>
        <taxon>Bacteria</taxon>
        <taxon>Pseudomonadati</taxon>
        <taxon>Myxococcota</taxon>
        <taxon>Myxococcia</taxon>
        <taxon>Myxococcales</taxon>
        <taxon>Cystobacterineae</taxon>
        <taxon>Anaeromyxobacteraceae</taxon>
        <taxon>Anaeromyxobacter</taxon>
    </lineage>
</organism>
<dbReference type="PANTHER" id="PTHR43038:SF3">
    <property type="entry name" value="ABC TRANSPORTER G FAMILY MEMBER 20 ISOFORM X1"/>
    <property type="match status" value="1"/>
</dbReference>
<accession>A0ABM7WQC1</accession>
<keyword evidence="1" id="KW-0547">Nucleotide-binding</keyword>
<dbReference type="PANTHER" id="PTHR43038">
    <property type="entry name" value="ATP-BINDING CASSETTE, SUB-FAMILY H, MEMBER 1"/>
    <property type="match status" value="1"/>
</dbReference>